<protein>
    <submittedName>
        <fullName evidence="4">SDR family NAD(P)-dependent oxidoreductase</fullName>
    </submittedName>
</protein>
<keyword evidence="2" id="KW-0560">Oxidoreductase</keyword>
<comment type="similarity">
    <text evidence="1 3">Belongs to the short-chain dehydrogenases/reductases (SDR) family.</text>
</comment>
<dbReference type="GO" id="GO:0016491">
    <property type="term" value="F:oxidoreductase activity"/>
    <property type="evidence" value="ECO:0007669"/>
    <property type="project" value="UniProtKB-KW"/>
</dbReference>
<dbReference type="InterPro" id="IPR020904">
    <property type="entry name" value="Sc_DH/Rdtase_CS"/>
</dbReference>
<dbReference type="EMBL" id="JACAPU010000002">
    <property type="protein sequence ID" value="NWB45114.1"/>
    <property type="molecule type" value="Genomic_DNA"/>
</dbReference>
<dbReference type="PANTHER" id="PTHR44196">
    <property type="entry name" value="DEHYDROGENASE/REDUCTASE SDR FAMILY MEMBER 7B"/>
    <property type="match status" value="1"/>
</dbReference>
<dbReference type="RefSeq" id="WP_100939500.1">
    <property type="nucleotide sequence ID" value="NZ_JACAPU010000002.1"/>
</dbReference>
<evidence type="ECO:0000313" key="4">
    <source>
        <dbReference type="EMBL" id="NWB45114.1"/>
    </source>
</evidence>
<dbReference type="AlphaFoldDB" id="A0A7Y7WAE4"/>
<name>A0A7Y7WAE4_9PSED</name>
<dbReference type="InterPro" id="IPR002347">
    <property type="entry name" value="SDR_fam"/>
</dbReference>
<organism evidence="4 5">
    <name type="scientific">Pseudomonas gingeri</name>
    <dbReference type="NCBI Taxonomy" id="117681"/>
    <lineage>
        <taxon>Bacteria</taxon>
        <taxon>Pseudomonadati</taxon>
        <taxon>Pseudomonadota</taxon>
        <taxon>Gammaproteobacteria</taxon>
        <taxon>Pseudomonadales</taxon>
        <taxon>Pseudomonadaceae</taxon>
        <taxon>Pseudomonas</taxon>
    </lineage>
</organism>
<dbReference type="PROSITE" id="PS00061">
    <property type="entry name" value="ADH_SHORT"/>
    <property type="match status" value="1"/>
</dbReference>
<dbReference type="Pfam" id="PF00106">
    <property type="entry name" value="adh_short"/>
    <property type="match status" value="1"/>
</dbReference>
<sequence>MKMNNRVVLITGASSGIGLELARQLMALGNTVIITGRDREKLDSVRASLPGIHTFQSDVSDPANIRSLFLSISEQFANLDILINNAGVMRNIRLKNASELVSLTQEIDINLNGPIWMIQQFLPLLLKQPESMIVNISSGLAFVPFPAAPIYSASKSALHAYTRCLRAQLKHSSVSVVEVAPPGTETPLYRGEFAQEMKDTKGMEVALLVRLAIKGIEAGKPEIRPGLSNVLKIASRIAPGSIFRQMTRMSQLFG</sequence>
<accession>A0A7Y7WAE4</accession>
<evidence type="ECO:0000256" key="2">
    <source>
        <dbReference type="ARBA" id="ARBA00023002"/>
    </source>
</evidence>
<dbReference type="Proteomes" id="UP000582981">
    <property type="component" value="Unassembled WGS sequence"/>
</dbReference>
<gene>
    <name evidence="4" type="ORF">HX829_01295</name>
</gene>
<comment type="caution">
    <text evidence="4">The sequence shown here is derived from an EMBL/GenBank/DDBJ whole genome shotgun (WGS) entry which is preliminary data.</text>
</comment>
<dbReference type="InterPro" id="IPR036291">
    <property type="entry name" value="NAD(P)-bd_dom_sf"/>
</dbReference>
<dbReference type="PRINTS" id="PR00080">
    <property type="entry name" value="SDRFAMILY"/>
</dbReference>
<evidence type="ECO:0000313" key="5">
    <source>
        <dbReference type="Proteomes" id="UP000582981"/>
    </source>
</evidence>
<dbReference type="SUPFAM" id="SSF51735">
    <property type="entry name" value="NAD(P)-binding Rossmann-fold domains"/>
    <property type="match status" value="1"/>
</dbReference>
<evidence type="ECO:0000256" key="3">
    <source>
        <dbReference type="RuleBase" id="RU000363"/>
    </source>
</evidence>
<dbReference type="GO" id="GO:0016020">
    <property type="term" value="C:membrane"/>
    <property type="evidence" value="ECO:0007669"/>
    <property type="project" value="TreeGrafter"/>
</dbReference>
<dbReference type="PANTHER" id="PTHR44196:SF1">
    <property type="entry name" value="DEHYDROGENASE_REDUCTASE SDR FAMILY MEMBER 7B"/>
    <property type="match status" value="1"/>
</dbReference>
<dbReference type="Gene3D" id="3.40.50.720">
    <property type="entry name" value="NAD(P)-binding Rossmann-like Domain"/>
    <property type="match status" value="1"/>
</dbReference>
<dbReference type="PRINTS" id="PR00081">
    <property type="entry name" value="GDHRDH"/>
</dbReference>
<proteinExistence type="inferred from homology"/>
<reference evidence="4 5" key="1">
    <citation type="submission" date="2020-04" db="EMBL/GenBank/DDBJ databases">
        <title>Molecular characterization of pseudomonads from Agaricus bisporus reveal novel blotch 2 pathogens in Western Europe.</title>
        <authorList>
            <person name="Taparia T."/>
            <person name="Krijger M."/>
            <person name="Haynes E."/>
            <person name="Elpinstone J.G."/>
            <person name="Noble R."/>
            <person name="Van Der Wolf J."/>
        </authorList>
    </citation>
    <scope>NUCLEOTIDE SEQUENCE [LARGE SCALE GENOMIC DNA]</scope>
    <source>
        <strain evidence="4 5">F1001</strain>
    </source>
</reference>
<evidence type="ECO:0000256" key="1">
    <source>
        <dbReference type="ARBA" id="ARBA00006484"/>
    </source>
</evidence>